<sequence>MALRVAAVMINVKTLHYAVFKKTATTNMEIWSNLTTTSERLCSGCRSVSLSEGVAALCVNV</sequence>
<organism evidence="1">
    <name type="scientific">Albugo laibachii Nc14</name>
    <dbReference type="NCBI Taxonomy" id="890382"/>
    <lineage>
        <taxon>Eukaryota</taxon>
        <taxon>Sar</taxon>
        <taxon>Stramenopiles</taxon>
        <taxon>Oomycota</taxon>
        <taxon>Peronosporomycetes</taxon>
        <taxon>Albuginales</taxon>
        <taxon>Albuginaceae</taxon>
        <taxon>Albugo</taxon>
    </lineage>
</organism>
<accession>F0WSU1</accession>
<reference evidence="1" key="2">
    <citation type="submission" date="2011-02" db="EMBL/GenBank/DDBJ databases">
        <authorList>
            <person name="MacLean D."/>
        </authorList>
    </citation>
    <scope>NUCLEOTIDE SEQUENCE</scope>
</reference>
<proteinExistence type="predicted"/>
<dbReference type="HOGENOM" id="CLU_2927388_0_0_1"/>
<evidence type="ECO:0000313" key="1">
    <source>
        <dbReference type="EMBL" id="CCA24419.1"/>
    </source>
</evidence>
<dbReference type="EMBL" id="FR824283">
    <property type="protein sequence ID" value="CCA24419.1"/>
    <property type="molecule type" value="Genomic_DNA"/>
</dbReference>
<reference evidence="1" key="1">
    <citation type="journal article" date="2011" name="PLoS Biol.">
        <title>Gene gain and loss during evolution of obligate parasitism in the white rust pathogen of Arabidopsis thaliana.</title>
        <authorList>
            <person name="Kemen E."/>
            <person name="Gardiner A."/>
            <person name="Schultz-Larsen T."/>
            <person name="Kemen A.C."/>
            <person name="Balmuth A.L."/>
            <person name="Robert-Seilaniantz A."/>
            <person name="Bailey K."/>
            <person name="Holub E."/>
            <person name="Studholme D.J."/>
            <person name="Maclean D."/>
            <person name="Jones J.D."/>
        </authorList>
    </citation>
    <scope>NUCLEOTIDE SEQUENCE</scope>
</reference>
<protein>
    <submittedName>
        <fullName evidence="1">AlNc14C238G9437 protein</fullName>
    </submittedName>
</protein>
<gene>
    <name evidence="1" type="primary">AlNc14C238G9437</name>
    <name evidence="1" type="ORF">ALNC14_105630</name>
</gene>
<dbReference type="AlphaFoldDB" id="F0WSU1"/>
<name>F0WSU1_9STRA</name>